<evidence type="ECO:0000313" key="3">
    <source>
        <dbReference type="Proteomes" id="UP000545876"/>
    </source>
</evidence>
<reference evidence="2 3" key="1">
    <citation type="journal article" date="2020" name="Biotechnol. Biofuels">
        <title>New insights from the biogas microbiome by comprehensive genome-resolved metagenomics of nearly 1600 species originating from multiple anaerobic digesters.</title>
        <authorList>
            <person name="Campanaro S."/>
            <person name="Treu L."/>
            <person name="Rodriguez-R L.M."/>
            <person name="Kovalovszki A."/>
            <person name="Ziels R.M."/>
            <person name="Maus I."/>
            <person name="Zhu X."/>
            <person name="Kougias P.G."/>
            <person name="Basile A."/>
            <person name="Luo G."/>
            <person name="Schluter A."/>
            <person name="Konstantinidis K.T."/>
            <person name="Angelidaki I."/>
        </authorList>
    </citation>
    <scope>NUCLEOTIDE SEQUENCE [LARGE SCALE GENOMIC DNA]</scope>
    <source>
        <strain evidence="2">AS06rmzACSIP_65</strain>
    </source>
</reference>
<sequence length="278" mass="31958">MNSNISKEIVLKCSSNKWLKEKLSRFKPIVFLRKRLLLTIFTSIFILSLLIGFWDISKFSLYNQNGKILEGDISREILSYLEENVSGKNFFSVYSGSVSNELVRNISFVKSATVSKLAPNKLNILVDIYEDRIVSLTEKDSCSLLSIEGVFLRELCSESSERVACCKEDSKKSNYIFFQSEEVGLSNVENNKRALMVMETIKKAVLLVESFDNIISEIYVKDGLIDLLDNQGRLYRFELSNNLDIQLARFFVTMGKVREESIQYSIIDVRFERPVLKN</sequence>
<evidence type="ECO:0000313" key="2">
    <source>
        <dbReference type="EMBL" id="NLD25631.1"/>
    </source>
</evidence>
<organism evidence="2 3">
    <name type="scientific">Candidatus Dojkabacteria bacterium</name>
    <dbReference type="NCBI Taxonomy" id="2099670"/>
    <lineage>
        <taxon>Bacteria</taxon>
        <taxon>Candidatus Dojkabacteria</taxon>
    </lineage>
</organism>
<keyword evidence="1" id="KW-0812">Transmembrane</keyword>
<dbReference type="AlphaFoldDB" id="A0A847D1T9"/>
<dbReference type="EMBL" id="JAAZBX010000012">
    <property type="protein sequence ID" value="NLD25631.1"/>
    <property type="molecule type" value="Genomic_DNA"/>
</dbReference>
<keyword evidence="1" id="KW-0472">Membrane</keyword>
<evidence type="ECO:0008006" key="4">
    <source>
        <dbReference type="Google" id="ProtNLM"/>
    </source>
</evidence>
<evidence type="ECO:0000256" key="1">
    <source>
        <dbReference type="SAM" id="Phobius"/>
    </source>
</evidence>
<name>A0A847D1T9_9BACT</name>
<comment type="caution">
    <text evidence="2">The sequence shown here is derived from an EMBL/GenBank/DDBJ whole genome shotgun (WGS) entry which is preliminary data.</text>
</comment>
<gene>
    <name evidence="2" type="ORF">GX656_03280</name>
</gene>
<accession>A0A847D1T9</accession>
<dbReference type="Proteomes" id="UP000545876">
    <property type="component" value="Unassembled WGS sequence"/>
</dbReference>
<keyword evidence="1" id="KW-1133">Transmembrane helix</keyword>
<feature type="transmembrane region" description="Helical" evidence="1">
    <location>
        <begin position="36"/>
        <end position="54"/>
    </location>
</feature>
<protein>
    <recommendedName>
        <fullName evidence="4">FtsQ-type POTRA domain-containing protein</fullName>
    </recommendedName>
</protein>
<proteinExistence type="predicted"/>